<dbReference type="EMBL" id="BDGG01000010">
    <property type="protein sequence ID" value="GAV04436.1"/>
    <property type="molecule type" value="Genomic_DNA"/>
</dbReference>
<keyword evidence="11" id="KW-0732">Signal</keyword>
<dbReference type="AlphaFoldDB" id="A0A1D1VU36"/>
<evidence type="ECO:0000256" key="8">
    <source>
        <dbReference type="ARBA" id="ARBA00024203"/>
    </source>
</evidence>
<evidence type="ECO:0000256" key="11">
    <source>
        <dbReference type="SAM" id="SignalP"/>
    </source>
</evidence>
<keyword evidence="4 10" id="KW-0812">Transmembrane</keyword>
<evidence type="ECO:0000256" key="3">
    <source>
        <dbReference type="ARBA" id="ARBA00022448"/>
    </source>
</evidence>
<organism evidence="12 13">
    <name type="scientific">Ramazzottius varieornatus</name>
    <name type="common">Water bear</name>
    <name type="synonym">Tardigrade</name>
    <dbReference type="NCBI Taxonomy" id="947166"/>
    <lineage>
        <taxon>Eukaryota</taxon>
        <taxon>Metazoa</taxon>
        <taxon>Ecdysozoa</taxon>
        <taxon>Tardigrada</taxon>
        <taxon>Eutardigrada</taxon>
        <taxon>Parachela</taxon>
        <taxon>Hypsibioidea</taxon>
        <taxon>Ramazzottiidae</taxon>
        <taxon>Ramazzottius</taxon>
    </lineage>
</organism>
<dbReference type="GO" id="GO:0005789">
    <property type="term" value="C:endoplasmic reticulum membrane"/>
    <property type="evidence" value="ECO:0007669"/>
    <property type="project" value="TreeGrafter"/>
</dbReference>
<sequence length="89" mass="9770">MTFTLYSLLEAALLVVNAIAVLNEERFLRKIGWGRDTVQPGAAYYQGGYASPQSTKSQIINLVNSVRTVMRFPLILLNTATIILLVLAG</sequence>
<keyword evidence="13" id="KW-1185">Reference proteome</keyword>
<dbReference type="Proteomes" id="UP000186922">
    <property type="component" value="Unassembled WGS sequence"/>
</dbReference>
<feature type="transmembrane region" description="Helical" evidence="10">
    <location>
        <begin position="70"/>
        <end position="88"/>
    </location>
</feature>
<comment type="similarity">
    <text evidence="8">Belongs to the YOS1 family.</text>
</comment>
<evidence type="ECO:0000256" key="1">
    <source>
        <dbReference type="ARBA" id="ARBA00004370"/>
    </source>
</evidence>
<name>A0A1D1VU36_RAMVA</name>
<keyword evidence="7 10" id="KW-0472">Membrane</keyword>
<dbReference type="GO" id="GO:0000139">
    <property type="term" value="C:Golgi membrane"/>
    <property type="evidence" value="ECO:0007669"/>
    <property type="project" value="TreeGrafter"/>
</dbReference>
<reference evidence="12 13" key="1">
    <citation type="journal article" date="2016" name="Nat. Commun.">
        <title>Extremotolerant tardigrade genome and improved radiotolerance of human cultured cells by tardigrade-unique protein.</title>
        <authorList>
            <person name="Hashimoto T."/>
            <person name="Horikawa D.D."/>
            <person name="Saito Y."/>
            <person name="Kuwahara H."/>
            <person name="Kozuka-Hata H."/>
            <person name="Shin-I T."/>
            <person name="Minakuchi Y."/>
            <person name="Ohishi K."/>
            <person name="Motoyama A."/>
            <person name="Aizu T."/>
            <person name="Enomoto A."/>
            <person name="Kondo K."/>
            <person name="Tanaka S."/>
            <person name="Hara Y."/>
            <person name="Koshikawa S."/>
            <person name="Sagara H."/>
            <person name="Miura T."/>
            <person name="Yokobori S."/>
            <person name="Miyagawa K."/>
            <person name="Suzuki Y."/>
            <person name="Kubo T."/>
            <person name="Oyama M."/>
            <person name="Kohara Y."/>
            <person name="Fujiyama A."/>
            <person name="Arakawa K."/>
            <person name="Katayama T."/>
            <person name="Toyoda A."/>
            <person name="Kunieda T."/>
        </authorList>
    </citation>
    <scope>NUCLEOTIDE SEQUENCE [LARGE SCALE GENOMIC DNA]</scope>
    <source>
        <strain evidence="12 13">YOKOZUNA-1</strain>
    </source>
</reference>
<evidence type="ECO:0000313" key="13">
    <source>
        <dbReference type="Proteomes" id="UP000186922"/>
    </source>
</evidence>
<dbReference type="GO" id="GO:0006888">
    <property type="term" value="P:endoplasmic reticulum to Golgi vesicle-mediated transport"/>
    <property type="evidence" value="ECO:0007669"/>
    <property type="project" value="TreeGrafter"/>
</dbReference>
<accession>A0A1D1VU36</accession>
<keyword evidence="5" id="KW-0653">Protein transport</keyword>
<comment type="caution">
    <text evidence="12">The sequence shown here is derived from an EMBL/GenBank/DDBJ whole genome shotgun (WGS) entry which is preliminary data.</text>
</comment>
<dbReference type="GO" id="GO:0015031">
    <property type="term" value="P:protein transport"/>
    <property type="evidence" value="ECO:0007669"/>
    <property type="project" value="UniProtKB-KW"/>
</dbReference>
<evidence type="ECO:0000256" key="7">
    <source>
        <dbReference type="ARBA" id="ARBA00023136"/>
    </source>
</evidence>
<dbReference type="PANTHER" id="PTHR15858">
    <property type="entry name" value="IMMEDIATE EARLY RESPONSE 3-INTERACTING PROTEIN 1"/>
    <property type="match status" value="1"/>
</dbReference>
<evidence type="ECO:0000256" key="6">
    <source>
        <dbReference type="ARBA" id="ARBA00022989"/>
    </source>
</evidence>
<evidence type="ECO:0000256" key="9">
    <source>
        <dbReference type="ARBA" id="ARBA00045999"/>
    </source>
</evidence>
<evidence type="ECO:0000256" key="10">
    <source>
        <dbReference type="SAM" id="Phobius"/>
    </source>
</evidence>
<keyword evidence="3" id="KW-0813">Transport</keyword>
<comment type="subcellular location">
    <subcellularLocation>
        <location evidence="1">Membrane</location>
    </subcellularLocation>
</comment>
<evidence type="ECO:0000256" key="2">
    <source>
        <dbReference type="ARBA" id="ARBA00016434"/>
    </source>
</evidence>
<dbReference type="STRING" id="947166.A0A1D1VU36"/>
<dbReference type="InterPro" id="IPR013880">
    <property type="entry name" value="Yos1"/>
</dbReference>
<evidence type="ECO:0000256" key="4">
    <source>
        <dbReference type="ARBA" id="ARBA00022692"/>
    </source>
</evidence>
<dbReference type="OrthoDB" id="15356at2759"/>
<feature type="signal peptide" evidence="11">
    <location>
        <begin position="1"/>
        <end position="18"/>
    </location>
</feature>
<comment type="function">
    <text evidence="9">Regulator of endoplasmic reticulum secretion that acts as a key determinant of brain size. Required for secretion of extracellular matrix proteins. Required for correct brain development by depositing sufficient extracellular matrix proteins for tissue integrity and the proliferation of neural progenitors. Acts as a regulator of the unfolded protein response (UPR).</text>
</comment>
<gene>
    <name evidence="12" type="primary">RvY_14711-1</name>
    <name evidence="12" type="synonym">RvY_14711.1</name>
    <name evidence="12" type="ORF">RvY_14711</name>
</gene>
<proteinExistence type="inferred from homology"/>
<protein>
    <recommendedName>
        <fullName evidence="2">Immediate early response 3-interacting protein 1</fullName>
    </recommendedName>
</protein>
<dbReference type="GO" id="GO:0030134">
    <property type="term" value="C:COPII-coated ER to Golgi transport vesicle"/>
    <property type="evidence" value="ECO:0007669"/>
    <property type="project" value="TreeGrafter"/>
</dbReference>
<evidence type="ECO:0000313" key="12">
    <source>
        <dbReference type="EMBL" id="GAV04436.1"/>
    </source>
</evidence>
<dbReference type="Pfam" id="PF08571">
    <property type="entry name" value="Yos1"/>
    <property type="match status" value="1"/>
</dbReference>
<dbReference type="PANTHER" id="PTHR15858:SF0">
    <property type="entry name" value="IMMEDIATE EARLY RESPONSE 3-INTERACTING PROTEIN 1"/>
    <property type="match status" value="1"/>
</dbReference>
<feature type="chain" id="PRO_5008898857" description="Immediate early response 3-interacting protein 1" evidence="11">
    <location>
        <begin position="19"/>
        <end position="89"/>
    </location>
</feature>
<keyword evidence="6 10" id="KW-1133">Transmembrane helix</keyword>
<evidence type="ECO:0000256" key="5">
    <source>
        <dbReference type="ARBA" id="ARBA00022927"/>
    </source>
</evidence>